<reference evidence="2" key="2">
    <citation type="submission" date="2024-01" db="EMBL/GenBank/DDBJ databases">
        <title>Long-read genome sequencing of X. campestris pv. papavericola.</title>
        <authorList>
            <person name="Hussain R.M.F."/>
            <person name="Greer S."/>
            <person name="Harrison J."/>
            <person name="Grant M."/>
            <person name="Vicente J."/>
            <person name="Studholme D.J."/>
        </authorList>
    </citation>
    <scope>NUCLEOTIDE SEQUENCE</scope>
    <source>
        <strain evidence="2">NCPPB 2970</strain>
    </source>
</reference>
<evidence type="ECO:0000313" key="3">
    <source>
        <dbReference type="Proteomes" id="UP001297361"/>
    </source>
</evidence>
<feature type="transmembrane region" description="Helical" evidence="1">
    <location>
        <begin position="35"/>
        <end position="54"/>
    </location>
</feature>
<evidence type="ECO:0000256" key="1">
    <source>
        <dbReference type="SAM" id="Phobius"/>
    </source>
</evidence>
<dbReference type="RefSeq" id="WP_228426947.1">
    <property type="nucleotide sequence ID" value="NZ_JAJFNJ020000003.1"/>
</dbReference>
<accession>A0AAJ2X4W4</accession>
<name>A0AAJ2X4W4_XANCA</name>
<feature type="transmembrane region" description="Helical" evidence="1">
    <location>
        <begin position="66"/>
        <end position="85"/>
    </location>
</feature>
<keyword evidence="1" id="KW-0812">Transmembrane</keyword>
<dbReference type="Proteomes" id="UP001297361">
    <property type="component" value="Unassembled WGS sequence"/>
</dbReference>
<dbReference type="AlphaFoldDB" id="A0AAJ2X4W4"/>
<proteinExistence type="predicted"/>
<feature type="transmembrane region" description="Helical" evidence="1">
    <location>
        <begin position="181"/>
        <end position="200"/>
    </location>
</feature>
<evidence type="ECO:0000313" key="2">
    <source>
        <dbReference type="EMBL" id="MEC3888921.1"/>
    </source>
</evidence>
<reference evidence="2" key="1">
    <citation type="submission" date="2021-10" db="EMBL/GenBank/DDBJ databases">
        <authorList>
            <person name="Hussein R."/>
            <person name="Harrison J."/>
            <person name="Studholme D.J."/>
            <person name="Vicente J."/>
            <person name="Grant M."/>
        </authorList>
    </citation>
    <scope>NUCLEOTIDE SEQUENCE</scope>
    <source>
        <strain evidence="2">NCPPB 2970</strain>
    </source>
</reference>
<gene>
    <name evidence="2" type="ORF">LLE72_014500</name>
</gene>
<dbReference type="EMBL" id="JAJFNJ020000003">
    <property type="protein sequence ID" value="MEC3888921.1"/>
    <property type="molecule type" value="Genomic_DNA"/>
</dbReference>
<sequence>MAEHLFAPIPSTAELLTRIKRPRKERSTAAKVERWCFYAALVIAVLMMAAAGLGVTEILTTVMTRAVLMILMIILAADFLVWSVTQIVDMVLTLKSGYLGAATRVDEDIMLEQKIIAGLTRCEPIRLREHGKQLDLKAKLLTRRSQMGTVLSAVGVVAINLKEAGEKASIWGKLQDVPPFVFAGSLGVLIGAAAIIMLAGQLERLSGLLMLAADRIESDEKQIDRAAPGDSFRS</sequence>
<protein>
    <submittedName>
        <fullName evidence="2">Uncharacterized protein</fullName>
    </submittedName>
</protein>
<organism evidence="2 3">
    <name type="scientific">Xanthomonas campestris pv. papavericola</name>
    <dbReference type="NCBI Taxonomy" id="487881"/>
    <lineage>
        <taxon>Bacteria</taxon>
        <taxon>Pseudomonadati</taxon>
        <taxon>Pseudomonadota</taxon>
        <taxon>Gammaproteobacteria</taxon>
        <taxon>Lysobacterales</taxon>
        <taxon>Lysobacteraceae</taxon>
        <taxon>Xanthomonas</taxon>
    </lineage>
</organism>
<comment type="caution">
    <text evidence="2">The sequence shown here is derived from an EMBL/GenBank/DDBJ whole genome shotgun (WGS) entry which is preliminary data.</text>
</comment>
<keyword evidence="1" id="KW-0472">Membrane</keyword>
<keyword evidence="1" id="KW-1133">Transmembrane helix</keyword>